<reference evidence="5" key="1">
    <citation type="journal article" date="2008" name="ISME J.">
        <title>Genomic patterns of recombination, clonal divergence and environment in marine microbial populations.</title>
        <authorList>
            <person name="Konstantinidis K.T."/>
            <person name="Delong E.F."/>
        </authorList>
    </citation>
    <scope>NUCLEOTIDE SEQUENCE</scope>
</reference>
<dbReference type="GO" id="GO:0016811">
    <property type="term" value="F:hydrolase activity, acting on carbon-nitrogen (but not peptide) bonds, in linear amides"/>
    <property type="evidence" value="ECO:0007669"/>
    <property type="project" value="TreeGrafter"/>
</dbReference>
<name>B3T9L2_9ARCH</name>
<proteinExistence type="predicted"/>
<dbReference type="InterPro" id="IPR003785">
    <property type="entry name" value="Creatininase/forma_Hydrolase"/>
</dbReference>
<keyword evidence="4" id="KW-0862">Zinc</keyword>
<keyword evidence="3 5" id="KW-0378">Hydrolase</keyword>
<gene>
    <name evidence="5" type="ORF">ALOHA_HF4000APKG7F11ctg8g11</name>
</gene>
<dbReference type="GO" id="GO:0009231">
    <property type="term" value="P:riboflavin biosynthetic process"/>
    <property type="evidence" value="ECO:0007669"/>
    <property type="project" value="TreeGrafter"/>
</dbReference>
<dbReference type="PANTHER" id="PTHR35005:SF1">
    <property type="entry name" value="2-AMINO-5-FORMYLAMINO-6-RIBOSYLAMINOPYRIMIDIN-4(3H)-ONE 5'-MONOPHOSPHATE DEFORMYLASE"/>
    <property type="match status" value="1"/>
</dbReference>
<dbReference type="Pfam" id="PF02633">
    <property type="entry name" value="Creatininase"/>
    <property type="match status" value="1"/>
</dbReference>
<dbReference type="AlphaFoldDB" id="B3T9L2"/>
<keyword evidence="2" id="KW-0479">Metal-binding</keyword>
<dbReference type="EMBL" id="EU016647">
    <property type="protein sequence ID" value="ABZ09271.1"/>
    <property type="molecule type" value="Genomic_DNA"/>
</dbReference>
<dbReference type="GO" id="GO:0046872">
    <property type="term" value="F:metal ion binding"/>
    <property type="evidence" value="ECO:0007669"/>
    <property type="project" value="UniProtKB-KW"/>
</dbReference>
<sequence length="251" mass="28013">MDASELYDPEFRELIKSKQTVIIPVGSLEQHGAHLPITTDSDIVTEIASRLAKKCGFIVFPTINYGVSYEHDPLTNINIADYNLEKILFDIITSLFHMAPGKETRGKVTSKLSYIILNGHHGNAEALVNLEAKLKDKYLGKGFPHAPHGRLRVYSYWHFMEHEFDHAGFVETSLMLTISDKVKMKKAKKGLIIDNLSKLEQSAAKKLSTQEGGFPQVAKNGVWGDPTSATKKDGEKFLAEIVRNLAKECQS</sequence>
<evidence type="ECO:0000256" key="2">
    <source>
        <dbReference type="ARBA" id="ARBA00022723"/>
    </source>
</evidence>
<organism evidence="5">
    <name type="scientific">uncultured marine crenarchaeote HF4000_APKG7F11</name>
    <dbReference type="NCBI Taxonomy" id="455600"/>
    <lineage>
        <taxon>Archaea</taxon>
        <taxon>Nitrososphaerota</taxon>
        <taxon>Nitrososphaeria</taxon>
        <taxon>Nitrosopumilales</taxon>
        <taxon>environmental samples</taxon>
    </lineage>
</organism>
<comment type="cofactor">
    <cofactor evidence="1">
        <name>Zn(2+)</name>
        <dbReference type="ChEBI" id="CHEBI:29105"/>
    </cofactor>
</comment>
<dbReference type="SUPFAM" id="SSF102215">
    <property type="entry name" value="Creatininase"/>
    <property type="match status" value="1"/>
</dbReference>
<evidence type="ECO:0000256" key="4">
    <source>
        <dbReference type="ARBA" id="ARBA00022833"/>
    </source>
</evidence>
<evidence type="ECO:0000256" key="3">
    <source>
        <dbReference type="ARBA" id="ARBA00022801"/>
    </source>
</evidence>
<dbReference type="Gene3D" id="3.40.50.10310">
    <property type="entry name" value="Creatininase"/>
    <property type="match status" value="1"/>
</dbReference>
<dbReference type="InterPro" id="IPR024087">
    <property type="entry name" value="Creatininase-like_sf"/>
</dbReference>
<dbReference type="PANTHER" id="PTHR35005">
    <property type="entry name" value="3-DEHYDRO-SCYLLO-INOSOSE HYDROLASE"/>
    <property type="match status" value="1"/>
</dbReference>
<accession>B3T9L2</accession>
<evidence type="ECO:0000313" key="5">
    <source>
        <dbReference type="EMBL" id="ABZ09271.1"/>
    </source>
</evidence>
<evidence type="ECO:0000256" key="1">
    <source>
        <dbReference type="ARBA" id="ARBA00001947"/>
    </source>
</evidence>
<protein>
    <submittedName>
        <fullName evidence="5">Putative creatinine amidohydrolase</fullName>
    </submittedName>
</protein>